<comment type="caution">
    <text evidence="2">The sequence shown here is derived from an EMBL/GenBank/DDBJ whole genome shotgun (WGS) entry which is preliminary data.</text>
</comment>
<name>A0A2S4W5U1_9BASI</name>
<sequence length="165" mass="18179">MSTVSSSGSTVSFTFSPDISSSTLTSNNSHLAVPSRLVQPKQESKAGCRAPSRLQKPLAPKLVKRTAGPPIIQRDWSQEAEIGLILYLAGTSSASVEEQSASLRQYSLALEASTYAEENHRMVAHTKRSTVLLIKSIKKWWSYNKLDSYHNQARPITMDVASVHY</sequence>
<evidence type="ECO:0000313" key="3">
    <source>
        <dbReference type="Proteomes" id="UP000239156"/>
    </source>
</evidence>
<evidence type="ECO:0000256" key="1">
    <source>
        <dbReference type="SAM" id="MobiDB-lite"/>
    </source>
</evidence>
<proteinExistence type="predicted"/>
<keyword evidence="3" id="KW-1185">Reference proteome</keyword>
<gene>
    <name evidence="2" type="ORF">PSTT_00873</name>
</gene>
<dbReference type="AlphaFoldDB" id="A0A2S4W5U1"/>
<feature type="region of interest" description="Disordered" evidence="1">
    <location>
        <begin position="32"/>
        <end position="51"/>
    </location>
</feature>
<dbReference type="VEuPathDB" id="FungiDB:PSTT_00873"/>
<accession>A0A2S4W5U1</accession>
<dbReference type="VEuPathDB" id="FungiDB:PSHT_15504"/>
<dbReference type="Proteomes" id="UP000239156">
    <property type="component" value="Unassembled WGS sequence"/>
</dbReference>
<protein>
    <submittedName>
        <fullName evidence="2">Uncharacterized protein</fullName>
    </submittedName>
</protein>
<reference evidence="2" key="1">
    <citation type="submission" date="2017-12" db="EMBL/GenBank/DDBJ databases">
        <title>Gene loss provides genomic basis for host adaptation in cereal stripe rust fungi.</title>
        <authorList>
            <person name="Xia C."/>
        </authorList>
    </citation>
    <scope>NUCLEOTIDE SEQUENCE [LARGE SCALE GENOMIC DNA]</scope>
    <source>
        <strain evidence="2">93-210</strain>
    </source>
</reference>
<organism evidence="2 3">
    <name type="scientific">Puccinia striiformis</name>
    <dbReference type="NCBI Taxonomy" id="27350"/>
    <lineage>
        <taxon>Eukaryota</taxon>
        <taxon>Fungi</taxon>
        <taxon>Dikarya</taxon>
        <taxon>Basidiomycota</taxon>
        <taxon>Pucciniomycotina</taxon>
        <taxon>Pucciniomycetes</taxon>
        <taxon>Pucciniales</taxon>
        <taxon>Pucciniaceae</taxon>
        <taxon>Puccinia</taxon>
    </lineage>
</organism>
<dbReference type="EMBL" id="PKSL01000004">
    <property type="protein sequence ID" value="POW17096.1"/>
    <property type="molecule type" value="Genomic_DNA"/>
</dbReference>
<evidence type="ECO:0000313" key="2">
    <source>
        <dbReference type="EMBL" id="POW17096.1"/>
    </source>
</evidence>